<comment type="caution">
    <text evidence="2">The sequence shown here is derived from an EMBL/GenBank/DDBJ whole genome shotgun (WGS) entry which is preliminary data.</text>
</comment>
<keyword evidence="3" id="KW-1185">Reference proteome</keyword>
<feature type="compositionally biased region" description="Low complexity" evidence="1">
    <location>
        <begin position="35"/>
        <end position="48"/>
    </location>
</feature>
<proteinExistence type="predicted"/>
<accession>A0ABN9XTZ6</accession>
<dbReference type="Proteomes" id="UP001189429">
    <property type="component" value="Unassembled WGS sequence"/>
</dbReference>
<feature type="region of interest" description="Disordered" evidence="1">
    <location>
        <begin position="1"/>
        <end position="80"/>
    </location>
</feature>
<sequence length="116" mass="12663">MQNSCLRARGVRHAAPAARRGRGGGAERRGDPRARALGAPAVAAASPSESRRASVGRRRVGAPPWAAAGELRPRRSTSQATRWRMRREFFTFLFARAAWHRLLVHQMRAATGAGPQ</sequence>
<evidence type="ECO:0000256" key="1">
    <source>
        <dbReference type="SAM" id="MobiDB-lite"/>
    </source>
</evidence>
<gene>
    <name evidence="2" type="ORF">PCOR1329_LOCUS79819</name>
</gene>
<feature type="compositionally biased region" description="Basic and acidic residues" evidence="1">
    <location>
        <begin position="25"/>
        <end position="34"/>
    </location>
</feature>
<dbReference type="EMBL" id="CAUYUJ010021247">
    <property type="protein sequence ID" value="CAK0903515.1"/>
    <property type="molecule type" value="Genomic_DNA"/>
</dbReference>
<protein>
    <submittedName>
        <fullName evidence="2">Uncharacterized protein</fullName>
    </submittedName>
</protein>
<evidence type="ECO:0000313" key="3">
    <source>
        <dbReference type="Proteomes" id="UP001189429"/>
    </source>
</evidence>
<reference evidence="2" key="1">
    <citation type="submission" date="2023-10" db="EMBL/GenBank/DDBJ databases">
        <authorList>
            <person name="Chen Y."/>
            <person name="Shah S."/>
            <person name="Dougan E. K."/>
            <person name="Thang M."/>
            <person name="Chan C."/>
        </authorList>
    </citation>
    <scope>NUCLEOTIDE SEQUENCE [LARGE SCALE GENOMIC DNA]</scope>
</reference>
<evidence type="ECO:0000313" key="2">
    <source>
        <dbReference type="EMBL" id="CAK0903515.1"/>
    </source>
</evidence>
<name>A0ABN9XTZ6_9DINO</name>
<organism evidence="2 3">
    <name type="scientific">Prorocentrum cordatum</name>
    <dbReference type="NCBI Taxonomy" id="2364126"/>
    <lineage>
        <taxon>Eukaryota</taxon>
        <taxon>Sar</taxon>
        <taxon>Alveolata</taxon>
        <taxon>Dinophyceae</taxon>
        <taxon>Prorocentrales</taxon>
        <taxon>Prorocentraceae</taxon>
        <taxon>Prorocentrum</taxon>
    </lineage>
</organism>